<dbReference type="AlphaFoldDB" id="A0A2N4UJ71"/>
<comment type="caution">
    <text evidence="2">The sequence shown here is derived from an EMBL/GenBank/DDBJ whole genome shotgun (WGS) entry which is preliminary data.</text>
</comment>
<reference evidence="2 3" key="1">
    <citation type="submission" date="2017-10" db="EMBL/GenBank/DDBJ databases">
        <title>Two draft genome sequences of Pusillimonas sp. strains isolated from a nitrate- and radionuclide-contaminated groundwater in Russia.</title>
        <authorList>
            <person name="Grouzdev D.S."/>
            <person name="Tourova T.P."/>
            <person name="Goeva M.A."/>
            <person name="Babich T.L."/>
            <person name="Sokolova D.S."/>
            <person name="Abdullin R."/>
            <person name="Poltaraus A.B."/>
            <person name="Toshchakov S.V."/>
            <person name="Nazina T.N."/>
        </authorList>
    </citation>
    <scope>NUCLEOTIDE SEQUENCE [LARGE SCALE GENOMIC DNA]</scope>
    <source>
        <strain evidence="2 3">JR1/69-2-13</strain>
    </source>
</reference>
<organism evidence="2 3">
    <name type="scientific">Pollutimonas nitritireducens</name>
    <dbReference type="NCBI Taxonomy" id="2045209"/>
    <lineage>
        <taxon>Bacteria</taxon>
        <taxon>Pseudomonadati</taxon>
        <taxon>Pseudomonadota</taxon>
        <taxon>Betaproteobacteria</taxon>
        <taxon>Burkholderiales</taxon>
        <taxon>Alcaligenaceae</taxon>
        <taxon>Pollutimonas</taxon>
    </lineage>
</organism>
<dbReference type="Pfam" id="PF13410">
    <property type="entry name" value="GST_C_2"/>
    <property type="match status" value="1"/>
</dbReference>
<sequence length="200" mass="22923">MRARSAIVASGLVCELREVVLRDKPAALLDASPKATVPVLVEPDGTVIEQSLDIMLWALRQNDPDAWLPSSVGKVSAMNRLITDCDESFKFHLDRYKYPQRYGNVDRQVHRGHAALWLHELDAVLTRRSFLCGEKFTMADAAIAPFVRQFAHTDLDWFDIQRWPALRTWLLRWTQSTLFDGIMKKYPPWMEGQTPVLFPG</sequence>
<dbReference type="SUPFAM" id="SSF52833">
    <property type="entry name" value="Thioredoxin-like"/>
    <property type="match status" value="1"/>
</dbReference>
<proteinExistence type="predicted"/>
<protein>
    <submittedName>
        <fullName evidence="2">Glutathione S-transferase</fullName>
    </submittedName>
</protein>
<dbReference type="OrthoDB" id="9813092at2"/>
<evidence type="ECO:0000313" key="2">
    <source>
        <dbReference type="EMBL" id="PLC55071.1"/>
    </source>
</evidence>
<dbReference type="PROSITE" id="PS50404">
    <property type="entry name" value="GST_NTER"/>
    <property type="match status" value="1"/>
</dbReference>
<dbReference type="InterPro" id="IPR036282">
    <property type="entry name" value="Glutathione-S-Trfase_C_sf"/>
</dbReference>
<dbReference type="CDD" id="cd03196">
    <property type="entry name" value="GST_C_5"/>
    <property type="match status" value="1"/>
</dbReference>
<feature type="domain" description="GST N-terminal" evidence="1">
    <location>
        <begin position="1"/>
        <end position="66"/>
    </location>
</feature>
<dbReference type="GO" id="GO:0016740">
    <property type="term" value="F:transferase activity"/>
    <property type="evidence" value="ECO:0007669"/>
    <property type="project" value="UniProtKB-KW"/>
</dbReference>
<keyword evidence="2" id="KW-0808">Transferase</keyword>
<dbReference type="SUPFAM" id="SSF47616">
    <property type="entry name" value="GST C-terminal domain-like"/>
    <property type="match status" value="1"/>
</dbReference>
<dbReference type="InterPro" id="IPR004045">
    <property type="entry name" value="Glutathione_S-Trfase_N"/>
</dbReference>
<name>A0A2N4UJ71_9BURK</name>
<keyword evidence="3" id="KW-1185">Reference proteome</keyword>
<dbReference type="Gene3D" id="3.40.30.10">
    <property type="entry name" value="Glutaredoxin"/>
    <property type="match status" value="1"/>
</dbReference>
<dbReference type="InterPro" id="IPR036249">
    <property type="entry name" value="Thioredoxin-like_sf"/>
</dbReference>
<dbReference type="GO" id="GO:0005737">
    <property type="term" value="C:cytoplasm"/>
    <property type="evidence" value="ECO:0007669"/>
    <property type="project" value="TreeGrafter"/>
</dbReference>
<dbReference type="InterPro" id="IPR050983">
    <property type="entry name" value="GST_Omega/HSP26"/>
</dbReference>
<dbReference type="PANTHER" id="PTHR43968">
    <property type="match status" value="1"/>
</dbReference>
<dbReference type="PANTHER" id="PTHR43968:SF6">
    <property type="entry name" value="GLUTATHIONE S-TRANSFERASE OMEGA"/>
    <property type="match status" value="1"/>
</dbReference>
<accession>A0A2N4UJ71</accession>
<gene>
    <name evidence="2" type="ORF">CR155_05000</name>
</gene>
<dbReference type="Proteomes" id="UP000234328">
    <property type="component" value="Unassembled WGS sequence"/>
</dbReference>
<dbReference type="Pfam" id="PF13417">
    <property type="entry name" value="GST_N_3"/>
    <property type="match status" value="1"/>
</dbReference>
<evidence type="ECO:0000313" key="3">
    <source>
        <dbReference type="Proteomes" id="UP000234328"/>
    </source>
</evidence>
<dbReference type="Gene3D" id="1.20.1050.10">
    <property type="match status" value="1"/>
</dbReference>
<dbReference type="EMBL" id="PDNV01000003">
    <property type="protein sequence ID" value="PLC55071.1"/>
    <property type="molecule type" value="Genomic_DNA"/>
</dbReference>
<evidence type="ECO:0000259" key="1">
    <source>
        <dbReference type="PROSITE" id="PS50404"/>
    </source>
</evidence>